<evidence type="ECO:0000313" key="10">
    <source>
        <dbReference type="Proteomes" id="UP000481583"/>
    </source>
</evidence>
<reference evidence="9 10" key="1">
    <citation type="submission" date="2020-02" db="EMBL/GenBank/DDBJ databases">
        <title>Whole-genome analyses of novel actinobacteria.</title>
        <authorList>
            <person name="Sahin N."/>
        </authorList>
    </citation>
    <scope>NUCLEOTIDE SEQUENCE [LARGE SCALE GENOMIC DNA]</scope>
    <source>
        <strain evidence="9 10">A7024</strain>
    </source>
</reference>
<feature type="transmembrane region" description="Helical" evidence="7">
    <location>
        <begin position="40"/>
        <end position="60"/>
    </location>
</feature>
<sequence>MSNTQSGTAAATATTGGTVAGRSASLAGDAWRELRRKPSFIAGLLLLLLVGSMAAFPSLWTSREANEQCNARMAKTGPESLNPFSGSEHPFGFDVSGCDYWAQMVHGARAPIVIGITVTLVALLLSVLLGSLSGYYGGWLDMLISRITDIAFGLPFILGALVVLTAFPEHDIWAIVLVLSAMMWTTMTRLMRGQVIAAKDQDYVHAAKMLGASDLRVIFRHILPNAIAPVFIYATLNIALAISAASVLDFLGVGLDYPSLSWGVQLADAQAEFLEHPYLMVYPAIFLSLTLLSFLMLGDAVRDAFDPKLR</sequence>
<evidence type="ECO:0000259" key="8">
    <source>
        <dbReference type="PROSITE" id="PS50928"/>
    </source>
</evidence>
<dbReference type="InterPro" id="IPR035906">
    <property type="entry name" value="MetI-like_sf"/>
</dbReference>
<name>A0A6G4U122_9ACTN</name>
<protein>
    <submittedName>
        <fullName evidence="9">ABC transporter permease</fullName>
    </submittedName>
</protein>
<dbReference type="EMBL" id="JAAKZV010000069">
    <property type="protein sequence ID" value="NGN65692.1"/>
    <property type="molecule type" value="Genomic_DNA"/>
</dbReference>
<dbReference type="RefSeq" id="WP_165238371.1">
    <property type="nucleotide sequence ID" value="NZ_JAAKZV010000069.1"/>
</dbReference>
<evidence type="ECO:0000256" key="1">
    <source>
        <dbReference type="ARBA" id="ARBA00004651"/>
    </source>
</evidence>
<dbReference type="Pfam" id="PF12911">
    <property type="entry name" value="OppC_N"/>
    <property type="match status" value="1"/>
</dbReference>
<comment type="subcellular location">
    <subcellularLocation>
        <location evidence="1 7">Cell membrane</location>
        <topology evidence="1 7">Multi-pass membrane protein</topology>
    </subcellularLocation>
</comment>
<feature type="transmembrane region" description="Helical" evidence="7">
    <location>
        <begin position="147"/>
        <end position="166"/>
    </location>
</feature>
<dbReference type="Gene3D" id="1.10.3720.10">
    <property type="entry name" value="MetI-like"/>
    <property type="match status" value="1"/>
</dbReference>
<dbReference type="PROSITE" id="PS50928">
    <property type="entry name" value="ABC_TM1"/>
    <property type="match status" value="1"/>
</dbReference>
<evidence type="ECO:0000256" key="4">
    <source>
        <dbReference type="ARBA" id="ARBA00022692"/>
    </source>
</evidence>
<comment type="caution">
    <text evidence="9">The sequence shown here is derived from an EMBL/GenBank/DDBJ whole genome shotgun (WGS) entry which is preliminary data.</text>
</comment>
<feature type="transmembrane region" description="Helical" evidence="7">
    <location>
        <begin position="112"/>
        <end position="135"/>
    </location>
</feature>
<keyword evidence="10" id="KW-1185">Reference proteome</keyword>
<proteinExistence type="inferred from homology"/>
<keyword evidence="4 7" id="KW-0812">Transmembrane</keyword>
<evidence type="ECO:0000256" key="7">
    <source>
        <dbReference type="RuleBase" id="RU363032"/>
    </source>
</evidence>
<dbReference type="GO" id="GO:0055085">
    <property type="term" value="P:transmembrane transport"/>
    <property type="evidence" value="ECO:0007669"/>
    <property type="project" value="InterPro"/>
</dbReference>
<accession>A0A6G4U122</accession>
<evidence type="ECO:0000256" key="6">
    <source>
        <dbReference type="ARBA" id="ARBA00023136"/>
    </source>
</evidence>
<keyword evidence="3" id="KW-1003">Cell membrane</keyword>
<feature type="transmembrane region" description="Helical" evidence="7">
    <location>
        <begin position="172"/>
        <end position="191"/>
    </location>
</feature>
<keyword evidence="5 7" id="KW-1133">Transmembrane helix</keyword>
<dbReference type="InterPro" id="IPR025966">
    <property type="entry name" value="OppC_N"/>
</dbReference>
<organism evidence="9 10">
    <name type="scientific">Streptomyces coryli</name>
    <dbReference type="NCBI Taxonomy" id="1128680"/>
    <lineage>
        <taxon>Bacteria</taxon>
        <taxon>Bacillati</taxon>
        <taxon>Actinomycetota</taxon>
        <taxon>Actinomycetes</taxon>
        <taxon>Kitasatosporales</taxon>
        <taxon>Streptomycetaceae</taxon>
        <taxon>Streptomyces</taxon>
    </lineage>
</organism>
<gene>
    <name evidence="9" type="ORF">G5C51_17515</name>
</gene>
<dbReference type="SUPFAM" id="SSF161098">
    <property type="entry name" value="MetI-like"/>
    <property type="match status" value="1"/>
</dbReference>
<dbReference type="PANTHER" id="PTHR43386:SF6">
    <property type="entry name" value="ABC TRANSPORTER PERMEASE PROTEIN"/>
    <property type="match status" value="1"/>
</dbReference>
<dbReference type="Pfam" id="PF00528">
    <property type="entry name" value="BPD_transp_1"/>
    <property type="match status" value="1"/>
</dbReference>
<dbReference type="InterPro" id="IPR050366">
    <property type="entry name" value="BP-dependent_transpt_permease"/>
</dbReference>
<feature type="transmembrane region" description="Helical" evidence="7">
    <location>
        <begin position="226"/>
        <end position="248"/>
    </location>
</feature>
<feature type="domain" description="ABC transmembrane type-1" evidence="8">
    <location>
        <begin position="112"/>
        <end position="298"/>
    </location>
</feature>
<dbReference type="GO" id="GO:0005886">
    <property type="term" value="C:plasma membrane"/>
    <property type="evidence" value="ECO:0007669"/>
    <property type="project" value="UniProtKB-SubCell"/>
</dbReference>
<feature type="transmembrane region" description="Helical" evidence="7">
    <location>
        <begin position="280"/>
        <end position="301"/>
    </location>
</feature>
<keyword evidence="2 7" id="KW-0813">Transport</keyword>
<dbReference type="AlphaFoldDB" id="A0A6G4U122"/>
<dbReference type="Proteomes" id="UP000481583">
    <property type="component" value="Unassembled WGS sequence"/>
</dbReference>
<evidence type="ECO:0000256" key="2">
    <source>
        <dbReference type="ARBA" id="ARBA00022448"/>
    </source>
</evidence>
<comment type="similarity">
    <text evidence="7">Belongs to the binding-protein-dependent transport system permease family.</text>
</comment>
<evidence type="ECO:0000313" key="9">
    <source>
        <dbReference type="EMBL" id="NGN65692.1"/>
    </source>
</evidence>
<keyword evidence="6 7" id="KW-0472">Membrane</keyword>
<evidence type="ECO:0000256" key="5">
    <source>
        <dbReference type="ARBA" id="ARBA00022989"/>
    </source>
</evidence>
<dbReference type="CDD" id="cd06261">
    <property type="entry name" value="TM_PBP2"/>
    <property type="match status" value="1"/>
</dbReference>
<dbReference type="PANTHER" id="PTHR43386">
    <property type="entry name" value="OLIGOPEPTIDE TRANSPORT SYSTEM PERMEASE PROTEIN APPC"/>
    <property type="match status" value="1"/>
</dbReference>
<evidence type="ECO:0000256" key="3">
    <source>
        <dbReference type="ARBA" id="ARBA00022475"/>
    </source>
</evidence>
<dbReference type="InterPro" id="IPR000515">
    <property type="entry name" value="MetI-like"/>
</dbReference>